<feature type="region of interest" description="Disordered" evidence="1">
    <location>
        <begin position="173"/>
        <end position="238"/>
    </location>
</feature>
<feature type="compositionally biased region" description="Pro residues" evidence="1">
    <location>
        <begin position="199"/>
        <end position="213"/>
    </location>
</feature>
<dbReference type="PANTHER" id="PTHR47052">
    <property type="entry name" value="CONSERVED SERINE PROLINE-RICH PROTEIN (AFU_ORTHOLOGUE AFUA_2G01790)"/>
    <property type="match status" value="1"/>
</dbReference>
<reference evidence="3 4" key="1">
    <citation type="submission" date="2019-07" db="EMBL/GenBank/DDBJ databases">
        <title>Genomics analysis of Aphanomyces spp. identifies a new class of oomycete effector associated with host adaptation.</title>
        <authorList>
            <person name="Gaulin E."/>
        </authorList>
    </citation>
    <scope>NUCLEOTIDE SEQUENCE [LARGE SCALE GENOMIC DNA]</scope>
    <source>
        <strain evidence="3 4">ATCC 201684</strain>
    </source>
</reference>
<dbReference type="InterPro" id="IPR052981">
    <property type="entry name" value="Ingression_C2_domain"/>
</dbReference>
<proteinExistence type="predicted"/>
<dbReference type="Gene3D" id="2.60.40.150">
    <property type="entry name" value="C2 domain"/>
    <property type="match status" value="1"/>
</dbReference>
<dbReference type="SMART" id="SM00239">
    <property type="entry name" value="C2"/>
    <property type="match status" value="1"/>
</dbReference>
<feature type="domain" description="C2" evidence="2">
    <location>
        <begin position="1"/>
        <end position="101"/>
    </location>
</feature>
<organism evidence="3 4">
    <name type="scientific">Aphanomyces euteiches</name>
    <dbReference type="NCBI Taxonomy" id="100861"/>
    <lineage>
        <taxon>Eukaryota</taxon>
        <taxon>Sar</taxon>
        <taxon>Stramenopiles</taxon>
        <taxon>Oomycota</taxon>
        <taxon>Saprolegniomycetes</taxon>
        <taxon>Saprolegniales</taxon>
        <taxon>Verrucalvaceae</taxon>
        <taxon>Aphanomyces</taxon>
    </lineage>
</organism>
<dbReference type="SUPFAM" id="SSF49562">
    <property type="entry name" value="C2 domain (Calcium/lipid-binding domain, CaLB)"/>
    <property type="match status" value="1"/>
</dbReference>
<sequence length="238" mass="26050">MHELQVTVKRATNLRDVQLIGKQDPYCIVQVGARSFRSRVHDNGGKNPVWNDTFVFPVMDPQTEQLVVIIKDSNWVSDEFIGTCLVPVNAFLHGQMVDQWYPVSHGRRQKGTINMSIQLQNASTAGYPGYPQPYPSHQPSFSAQPGYPAYSAHPAPYPQPTFAAQPGYPGYYGGPPIPPPPPAFTAQPGYPAYSHSTPSAPPPPYPGPPPPYPGYQAPFQPTYPGSQPGYPGYQSSQV</sequence>
<dbReference type="EMBL" id="VJMJ01000119">
    <property type="protein sequence ID" value="KAF0733823.1"/>
    <property type="molecule type" value="Genomic_DNA"/>
</dbReference>
<dbReference type="Proteomes" id="UP000481153">
    <property type="component" value="Unassembled WGS sequence"/>
</dbReference>
<dbReference type="InterPro" id="IPR000008">
    <property type="entry name" value="C2_dom"/>
</dbReference>
<accession>A0A6G0X1T3</accession>
<dbReference type="AlphaFoldDB" id="A0A6G0X1T3"/>
<dbReference type="CDD" id="cd00030">
    <property type="entry name" value="C2"/>
    <property type="match status" value="1"/>
</dbReference>
<dbReference type="InterPro" id="IPR035892">
    <property type="entry name" value="C2_domain_sf"/>
</dbReference>
<dbReference type="PANTHER" id="PTHR47052:SF3">
    <property type="entry name" value="INGRESSION PROTEIN 1"/>
    <property type="match status" value="1"/>
</dbReference>
<name>A0A6G0X1T3_9STRA</name>
<feature type="compositionally biased region" description="Low complexity" evidence="1">
    <location>
        <begin position="184"/>
        <end position="198"/>
    </location>
</feature>
<evidence type="ECO:0000259" key="2">
    <source>
        <dbReference type="PROSITE" id="PS50004"/>
    </source>
</evidence>
<dbReference type="VEuPathDB" id="FungiDB:AeMF1_010144"/>
<dbReference type="PROSITE" id="PS50004">
    <property type="entry name" value="C2"/>
    <property type="match status" value="1"/>
</dbReference>
<comment type="caution">
    <text evidence="3">The sequence shown here is derived from an EMBL/GenBank/DDBJ whole genome shotgun (WGS) entry which is preliminary data.</text>
</comment>
<evidence type="ECO:0000256" key="1">
    <source>
        <dbReference type="SAM" id="MobiDB-lite"/>
    </source>
</evidence>
<protein>
    <recommendedName>
        <fullName evidence="2">C2 domain-containing protein</fullName>
    </recommendedName>
</protein>
<keyword evidence="4" id="KW-1185">Reference proteome</keyword>
<evidence type="ECO:0000313" key="4">
    <source>
        <dbReference type="Proteomes" id="UP000481153"/>
    </source>
</evidence>
<evidence type="ECO:0000313" key="3">
    <source>
        <dbReference type="EMBL" id="KAF0733823.1"/>
    </source>
</evidence>
<dbReference type="OrthoDB" id="270970at2759"/>
<dbReference type="Pfam" id="PF00168">
    <property type="entry name" value="C2"/>
    <property type="match status" value="1"/>
</dbReference>
<gene>
    <name evidence="3" type="ORF">Ae201684_009388</name>
</gene>